<dbReference type="Proteomes" id="UP001233172">
    <property type="component" value="Unassembled WGS sequence"/>
</dbReference>
<sequence length="71" mass="8195">MSTTFHKQEGKVADISVMSSCSDESDDDNCDKKMITMMTRLRHQHPTTEWFFFPAGYLLAYCDRESHTAIT</sequence>
<protein>
    <submittedName>
        <fullName evidence="1">Uncharacterized protein</fullName>
    </submittedName>
</protein>
<name>A0AAD8F025_BIOPF</name>
<reference evidence="1" key="1">
    <citation type="journal article" date="2023" name="PLoS Negl. Trop. Dis.">
        <title>A genome sequence for Biomphalaria pfeifferi, the major vector snail for the human-infecting parasite Schistosoma mansoni.</title>
        <authorList>
            <person name="Bu L."/>
            <person name="Lu L."/>
            <person name="Laidemitt M.R."/>
            <person name="Zhang S.M."/>
            <person name="Mutuku M."/>
            <person name="Mkoji G."/>
            <person name="Steinauer M."/>
            <person name="Loker E.S."/>
        </authorList>
    </citation>
    <scope>NUCLEOTIDE SEQUENCE</scope>
    <source>
        <strain evidence="1">KasaAsao</strain>
    </source>
</reference>
<accession>A0AAD8F025</accession>
<comment type="caution">
    <text evidence="1">The sequence shown here is derived from an EMBL/GenBank/DDBJ whole genome shotgun (WGS) entry which is preliminary data.</text>
</comment>
<evidence type="ECO:0000313" key="2">
    <source>
        <dbReference type="Proteomes" id="UP001233172"/>
    </source>
</evidence>
<dbReference type="AlphaFoldDB" id="A0AAD8F025"/>
<dbReference type="EMBL" id="JASAOG010000176">
    <property type="protein sequence ID" value="KAK0045693.1"/>
    <property type="molecule type" value="Genomic_DNA"/>
</dbReference>
<reference evidence="1" key="2">
    <citation type="submission" date="2023-04" db="EMBL/GenBank/DDBJ databases">
        <authorList>
            <person name="Bu L."/>
            <person name="Lu L."/>
            <person name="Laidemitt M.R."/>
            <person name="Zhang S.M."/>
            <person name="Mutuku M."/>
            <person name="Mkoji G."/>
            <person name="Steinauer M."/>
            <person name="Loker E.S."/>
        </authorList>
    </citation>
    <scope>NUCLEOTIDE SEQUENCE</scope>
    <source>
        <strain evidence="1">KasaAsao</strain>
        <tissue evidence="1">Whole Snail</tissue>
    </source>
</reference>
<evidence type="ECO:0000313" key="1">
    <source>
        <dbReference type="EMBL" id="KAK0045693.1"/>
    </source>
</evidence>
<organism evidence="1 2">
    <name type="scientific">Biomphalaria pfeifferi</name>
    <name type="common">Bloodfluke planorb</name>
    <name type="synonym">Freshwater snail</name>
    <dbReference type="NCBI Taxonomy" id="112525"/>
    <lineage>
        <taxon>Eukaryota</taxon>
        <taxon>Metazoa</taxon>
        <taxon>Spiralia</taxon>
        <taxon>Lophotrochozoa</taxon>
        <taxon>Mollusca</taxon>
        <taxon>Gastropoda</taxon>
        <taxon>Heterobranchia</taxon>
        <taxon>Euthyneura</taxon>
        <taxon>Panpulmonata</taxon>
        <taxon>Hygrophila</taxon>
        <taxon>Lymnaeoidea</taxon>
        <taxon>Planorbidae</taxon>
        <taxon>Biomphalaria</taxon>
    </lineage>
</organism>
<keyword evidence="2" id="KW-1185">Reference proteome</keyword>
<gene>
    <name evidence="1" type="ORF">Bpfe_024816</name>
</gene>
<proteinExistence type="predicted"/>